<name>A0A8S5M364_9CAUD</name>
<feature type="transmembrane region" description="Helical" evidence="1">
    <location>
        <begin position="21"/>
        <end position="39"/>
    </location>
</feature>
<keyword evidence="1" id="KW-0812">Transmembrane</keyword>
<keyword evidence="1" id="KW-0472">Membrane</keyword>
<dbReference type="EMBL" id="BK014804">
    <property type="protein sequence ID" value="DAD76519.1"/>
    <property type="molecule type" value="Genomic_DNA"/>
</dbReference>
<reference evidence="2" key="1">
    <citation type="journal article" date="2021" name="Proc. Natl. Acad. Sci. U.S.A.">
        <title>A Catalog of Tens of Thousands of Viruses from Human Metagenomes Reveals Hidden Associations with Chronic Diseases.</title>
        <authorList>
            <person name="Tisza M.J."/>
            <person name="Buck C.B."/>
        </authorList>
    </citation>
    <scope>NUCLEOTIDE SEQUENCE</scope>
    <source>
        <strain evidence="2">Ctqpo8</strain>
    </source>
</reference>
<accession>A0A8S5M364</accession>
<evidence type="ECO:0000313" key="2">
    <source>
        <dbReference type="EMBL" id="DAD76519.1"/>
    </source>
</evidence>
<evidence type="ECO:0000256" key="1">
    <source>
        <dbReference type="SAM" id="Phobius"/>
    </source>
</evidence>
<protein>
    <submittedName>
        <fullName evidence="2">Uncharacterized protein</fullName>
    </submittedName>
</protein>
<keyword evidence="1" id="KW-1133">Transmembrane helix</keyword>
<organism evidence="2">
    <name type="scientific">Siphoviridae sp. ctqpo8</name>
    <dbReference type="NCBI Taxonomy" id="2826469"/>
    <lineage>
        <taxon>Viruses</taxon>
        <taxon>Duplodnaviria</taxon>
        <taxon>Heunggongvirae</taxon>
        <taxon>Uroviricota</taxon>
        <taxon>Caudoviricetes</taxon>
    </lineage>
</organism>
<proteinExistence type="predicted"/>
<sequence>MIRDGMSRPFFILPIRGSKNHALFRYPTTIYVIMSYVWFS</sequence>